<proteinExistence type="predicted"/>
<dbReference type="Proteomes" id="UP000191661">
    <property type="component" value="Unassembled WGS sequence"/>
</dbReference>
<dbReference type="InterPro" id="IPR002931">
    <property type="entry name" value="Transglutaminase-like"/>
</dbReference>
<evidence type="ECO:0000256" key="1">
    <source>
        <dbReference type="SAM" id="MobiDB-lite"/>
    </source>
</evidence>
<dbReference type="OrthoDB" id="78388at2157"/>
<evidence type="ECO:0000313" key="3">
    <source>
        <dbReference type="EMBL" id="OQD58693.1"/>
    </source>
</evidence>
<comment type="caution">
    <text evidence="3">The sequence shown here is derived from an EMBL/GenBank/DDBJ whole genome shotgun (WGS) entry which is preliminary data.</text>
</comment>
<dbReference type="Gene3D" id="3.10.620.30">
    <property type="match status" value="1"/>
</dbReference>
<protein>
    <submittedName>
        <fullName evidence="3">Transglutaminase-like protein</fullName>
    </submittedName>
</protein>
<dbReference type="SMART" id="SM00460">
    <property type="entry name" value="TGc"/>
    <property type="match status" value="1"/>
</dbReference>
<dbReference type="AlphaFoldDB" id="A0A1V6N2A4"/>
<dbReference type="SUPFAM" id="SSF54001">
    <property type="entry name" value="Cysteine proteinases"/>
    <property type="match status" value="1"/>
</dbReference>
<name>A0A1V6N2A4_METAZ</name>
<reference evidence="3 4" key="1">
    <citation type="submission" date="2014-12" db="EMBL/GenBank/DDBJ databases">
        <title>Genome sequence of Methanobrevibacter arboriphilicus DH1, DSM1125.</title>
        <authorList>
            <person name="Poehlein A."/>
            <person name="Thauer R.K."/>
            <person name="Seedorf H."/>
            <person name="Daniel R."/>
        </authorList>
    </citation>
    <scope>NUCLEOTIDE SEQUENCE [LARGE SCALE GENOMIC DNA]</scope>
    <source>
        <strain evidence="3 4">DH1</strain>
    </source>
</reference>
<dbReference type="Pfam" id="PF24032">
    <property type="entry name" value="YQBQ"/>
    <property type="match status" value="2"/>
</dbReference>
<dbReference type="RefSeq" id="WP_080460394.1">
    <property type="nucleotide sequence ID" value="NZ_JXMW01000010.1"/>
</dbReference>
<sequence length="534" mass="60075">MNIKLYINGTSIPFNSLVHHDRIYSANTLEFKTMKRMGLMHDVRLVGDVPEFGGELTKRKETVEAYNYESMDYTRLLHGKIKKTYNKKTGDYIIKTILKARKMRTGNIIKTKKKHGKIVFKDVKAIDAIQQIVNLQYNDTSDYGTTSSNSNDIVTPPQAVNGTCNKCGWTPKKKVSFVNKCPFCAKKGELGRLKWSPKGANKQEWTCKKCSADFCAKCGKEKINGSKVYLTKADNQTSSTSSKKKSTSKTRMEFSVSPDGIGRLKKVPKESKGYVFYPGSYSDYDLTYDATDIVTIVKVYGENDKGLYSYHNKKMIAKYGYISELLFDSTIKTKARAKAKAKKLFKEKGKVEFAGTIKTAILPKMKAGMKVAFKSPYGGADTYYSQEVTTTVDSDTAEMKIQLLDGKPAKPSEWTYSKPTSNSSSTSTKGVSKVVSAKAKELKTPKACRKWIDANIDYELYYNYKYTPEQVMKRKLGNCMDQARLFCHMVKVQGYTCKVVCGKYCNGIKHCNAELKMNGRTIVVDTACSKLNRL</sequence>
<evidence type="ECO:0000313" key="4">
    <source>
        <dbReference type="Proteomes" id="UP000191661"/>
    </source>
</evidence>
<keyword evidence="4" id="KW-1185">Reference proteome</keyword>
<feature type="region of interest" description="Disordered" evidence="1">
    <location>
        <begin position="411"/>
        <end position="430"/>
    </location>
</feature>
<dbReference type="EMBL" id="JXMW01000010">
    <property type="protein sequence ID" value="OQD58693.1"/>
    <property type="molecule type" value="Genomic_DNA"/>
</dbReference>
<dbReference type="Pfam" id="PF01841">
    <property type="entry name" value="Transglut_core"/>
    <property type="match status" value="1"/>
</dbReference>
<dbReference type="InterPro" id="IPR056937">
    <property type="entry name" value="YqbQ/XkdQ"/>
</dbReference>
<feature type="compositionally biased region" description="Low complexity" evidence="1">
    <location>
        <begin position="417"/>
        <end position="430"/>
    </location>
</feature>
<gene>
    <name evidence="3" type="ORF">MBBAR_10c00340</name>
</gene>
<organism evidence="3 4">
    <name type="scientific">Methanobrevibacter arboriphilus JCM 13429 = DSM 1125</name>
    <dbReference type="NCBI Taxonomy" id="1300164"/>
    <lineage>
        <taxon>Archaea</taxon>
        <taxon>Methanobacteriati</taxon>
        <taxon>Methanobacteriota</taxon>
        <taxon>Methanomada group</taxon>
        <taxon>Methanobacteria</taxon>
        <taxon>Methanobacteriales</taxon>
        <taxon>Methanobacteriaceae</taxon>
        <taxon>Methanobrevibacter</taxon>
    </lineage>
</organism>
<dbReference type="InterPro" id="IPR038765">
    <property type="entry name" value="Papain-like_cys_pep_sf"/>
</dbReference>
<feature type="domain" description="Transglutaminase-like" evidence="2">
    <location>
        <begin position="471"/>
        <end position="528"/>
    </location>
</feature>
<accession>A0A1V6N2A4</accession>
<evidence type="ECO:0000259" key="2">
    <source>
        <dbReference type="SMART" id="SM00460"/>
    </source>
</evidence>